<comment type="caution">
    <text evidence="3">The sequence shown here is derived from an EMBL/GenBank/DDBJ whole genome shotgun (WGS) entry which is preliminary data.</text>
</comment>
<dbReference type="AlphaFoldDB" id="A0A4R8N0G2"/>
<reference evidence="3 4" key="1">
    <citation type="submission" date="2019-03" db="EMBL/GenBank/DDBJ databases">
        <title>Genomic Encyclopedia of Archaeal and Bacterial Type Strains, Phase II (KMG-II): from individual species to whole genera.</title>
        <authorList>
            <person name="Goeker M."/>
        </authorList>
    </citation>
    <scope>NUCLEOTIDE SEQUENCE [LARGE SCALE GENOMIC DNA]</scope>
    <source>
        <strain evidence="3 4">DSM 21537</strain>
    </source>
</reference>
<feature type="signal peptide" evidence="2">
    <location>
        <begin position="1"/>
        <end position="23"/>
    </location>
</feature>
<feature type="region of interest" description="Disordered" evidence="1">
    <location>
        <begin position="57"/>
        <end position="83"/>
    </location>
</feature>
<organism evidence="3 4">
    <name type="scientific">Leptospira meyeri</name>
    <dbReference type="NCBI Taxonomy" id="29508"/>
    <lineage>
        <taxon>Bacteria</taxon>
        <taxon>Pseudomonadati</taxon>
        <taxon>Spirochaetota</taxon>
        <taxon>Spirochaetia</taxon>
        <taxon>Leptospirales</taxon>
        <taxon>Leptospiraceae</taxon>
        <taxon>Leptospira</taxon>
    </lineage>
</organism>
<dbReference type="OrthoDB" id="341048at2"/>
<feature type="chain" id="PRO_5020855680" description="Lipoprotein" evidence="2">
    <location>
        <begin position="24"/>
        <end position="83"/>
    </location>
</feature>
<evidence type="ECO:0000313" key="3">
    <source>
        <dbReference type="EMBL" id="TDY72795.1"/>
    </source>
</evidence>
<evidence type="ECO:0000256" key="1">
    <source>
        <dbReference type="SAM" id="MobiDB-lite"/>
    </source>
</evidence>
<accession>A0A4R8N0G2</accession>
<gene>
    <name evidence="3" type="ORF">CLV96_1804</name>
</gene>
<sequence length="83" mass="9141">MKKIFLILILTTTLALVTCNVYTAVPADMAKEAHWPFDPKKKKVGEECKTSDECQKHHSCASDGEKNVCTEPPKQKLPPGAVT</sequence>
<dbReference type="GeneID" id="79827113"/>
<evidence type="ECO:0008006" key="5">
    <source>
        <dbReference type="Google" id="ProtNLM"/>
    </source>
</evidence>
<evidence type="ECO:0000313" key="4">
    <source>
        <dbReference type="Proteomes" id="UP000294684"/>
    </source>
</evidence>
<dbReference type="RefSeq" id="WP_004784053.1">
    <property type="nucleotide sequence ID" value="NZ_RQGE01000016.1"/>
</dbReference>
<dbReference type="STRING" id="1193051.LEP1GSC017_2143"/>
<evidence type="ECO:0000256" key="2">
    <source>
        <dbReference type="SAM" id="SignalP"/>
    </source>
</evidence>
<protein>
    <recommendedName>
        <fullName evidence="5">Lipoprotein</fullName>
    </recommendedName>
</protein>
<keyword evidence="4" id="KW-1185">Reference proteome</keyword>
<dbReference type="Proteomes" id="UP000294684">
    <property type="component" value="Unassembled WGS sequence"/>
</dbReference>
<proteinExistence type="predicted"/>
<name>A0A4R8N0G2_LEPME</name>
<keyword evidence="2" id="KW-0732">Signal</keyword>
<dbReference type="EMBL" id="SORO01000001">
    <property type="protein sequence ID" value="TDY72795.1"/>
    <property type="molecule type" value="Genomic_DNA"/>
</dbReference>